<evidence type="ECO:0000256" key="1">
    <source>
        <dbReference type="SAM" id="MobiDB-lite"/>
    </source>
</evidence>
<dbReference type="Proteomes" id="UP000752171">
    <property type="component" value="Unassembled WGS sequence"/>
</dbReference>
<evidence type="ECO:0000313" key="2">
    <source>
        <dbReference type="EMBL" id="KAG9277670.1"/>
    </source>
</evidence>
<protein>
    <submittedName>
        <fullName evidence="2">Uncharacterized protein</fullName>
    </submittedName>
</protein>
<gene>
    <name evidence="2" type="ORF">AMEX_G7700</name>
</gene>
<dbReference type="EMBL" id="JAICCE010000005">
    <property type="protein sequence ID" value="KAG9277670.1"/>
    <property type="molecule type" value="Genomic_DNA"/>
</dbReference>
<sequence>MPWFGHLHYRLHRFPLELRTIYQQSVALSRDGIKHSSAGVKLSHRAELERTHRDWTLDLAQEEEAKRGKGYINNRTKRTRGPKHNVLLPY</sequence>
<name>A0A8T2M1W2_ASTMX</name>
<organism evidence="2 3">
    <name type="scientific">Astyanax mexicanus</name>
    <name type="common">Blind cave fish</name>
    <name type="synonym">Astyanax fasciatus mexicanus</name>
    <dbReference type="NCBI Taxonomy" id="7994"/>
    <lineage>
        <taxon>Eukaryota</taxon>
        <taxon>Metazoa</taxon>
        <taxon>Chordata</taxon>
        <taxon>Craniata</taxon>
        <taxon>Vertebrata</taxon>
        <taxon>Euteleostomi</taxon>
        <taxon>Actinopterygii</taxon>
        <taxon>Neopterygii</taxon>
        <taxon>Teleostei</taxon>
        <taxon>Ostariophysi</taxon>
        <taxon>Characiformes</taxon>
        <taxon>Characoidei</taxon>
        <taxon>Acestrorhamphidae</taxon>
        <taxon>Acestrorhamphinae</taxon>
        <taxon>Astyanax</taxon>
    </lineage>
</organism>
<proteinExistence type="predicted"/>
<reference evidence="2 3" key="1">
    <citation type="submission" date="2021-07" db="EMBL/GenBank/DDBJ databases">
        <authorList>
            <person name="Imarazene B."/>
            <person name="Zahm M."/>
            <person name="Klopp C."/>
            <person name="Cabau C."/>
            <person name="Beille S."/>
            <person name="Jouanno E."/>
            <person name="Castinel A."/>
            <person name="Lluch J."/>
            <person name="Gil L."/>
            <person name="Kuchtly C."/>
            <person name="Lopez Roques C."/>
            <person name="Donnadieu C."/>
            <person name="Parrinello H."/>
            <person name="Journot L."/>
            <person name="Du K."/>
            <person name="Schartl M."/>
            <person name="Retaux S."/>
            <person name="Guiguen Y."/>
        </authorList>
    </citation>
    <scope>NUCLEOTIDE SEQUENCE [LARGE SCALE GENOMIC DNA]</scope>
    <source>
        <strain evidence="2">Pach_M1</strain>
        <tissue evidence="2">Testis</tissue>
    </source>
</reference>
<evidence type="ECO:0000313" key="3">
    <source>
        <dbReference type="Proteomes" id="UP000752171"/>
    </source>
</evidence>
<comment type="caution">
    <text evidence="2">The sequence shown here is derived from an EMBL/GenBank/DDBJ whole genome shotgun (WGS) entry which is preliminary data.</text>
</comment>
<accession>A0A8T2M1W2</accession>
<dbReference type="AlphaFoldDB" id="A0A8T2M1W2"/>
<feature type="region of interest" description="Disordered" evidence="1">
    <location>
        <begin position="66"/>
        <end position="90"/>
    </location>
</feature>